<evidence type="ECO:0000259" key="7">
    <source>
        <dbReference type="SMART" id="SM00841"/>
    </source>
</evidence>
<dbReference type="FunFam" id="2.40.50.140:FF:000004">
    <property type="entry name" value="Elongation factor P"/>
    <property type="match status" value="1"/>
</dbReference>
<dbReference type="AlphaFoldDB" id="K8FF02"/>
<dbReference type="EMBL" id="FO082270">
    <property type="protein sequence ID" value="CCO66716.1"/>
    <property type="molecule type" value="Genomic_DNA"/>
</dbReference>
<dbReference type="SUPFAM" id="SSF50249">
    <property type="entry name" value="Nucleic acid-binding proteins"/>
    <property type="match status" value="2"/>
</dbReference>
<sequence>MLNGQPFKVVEFQHVHPGRGASFCRTKVRNYLNGNTKEETFRNGTTFEVPDITNLQMQYTYKDEDQYVFMDMDTFEECRCPSGDFEKFITEGMTCSVLQWDGKVIGVEPPEKVTLEVTMTDPGLKGNTASGGDKPATLETGLTVTVPLFVNIGDRVVVNTANGGEYKERAK</sequence>
<dbReference type="InterPro" id="IPR015365">
    <property type="entry name" value="Elong-fact-P_C"/>
</dbReference>
<reference evidence="9 10" key="1">
    <citation type="submission" date="2011-10" db="EMBL/GenBank/DDBJ databases">
        <authorList>
            <person name="Genoscope - CEA"/>
        </authorList>
    </citation>
    <scope>NUCLEOTIDE SEQUENCE [LARGE SCALE GENOMIC DNA]</scope>
    <source>
        <strain evidence="9 10">RCC 1105</strain>
    </source>
</reference>
<evidence type="ECO:0000256" key="5">
    <source>
        <dbReference type="ARBA" id="ARBA00022768"/>
    </source>
</evidence>
<dbReference type="InterPro" id="IPR020599">
    <property type="entry name" value="Transl_elong_fac_P/YeiP"/>
</dbReference>
<gene>
    <name evidence="9" type="ORF">Bathy09g03160</name>
</gene>
<name>K8FF02_9CHLO</name>
<dbReference type="RefSeq" id="XP_007511156.1">
    <property type="nucleotide sequence ID" value="XM_007511094.1"/>
</dbReference>
<dbReference type="SUPFAM" id="SSF50104">
    <property type="entry name" value="Translation proteins SH3-like domain"/>
    <property type="match status" value="1"/>
</dbReference>
<dbReference type="InterPro" id="IPR008991">
    <property type="entry name" value="Translation_prot_SH3-like_sf"/>
</dbReference>
<dbReference type="InterPro" id="IPR011768">
    <property type="entry name" value="Transl_elongation_fac_P"/>
</dbReference>
<dbReference type="InterPro" id="IPR013185">
    <property type="entry name" value="Transl_elong_KOW-like"/>
</dbReference>
<dbReference type="Gene3D" id="2.40.50.140">
    <property type="entry name" value="Nucleic acid-binding proteins"/>
    <property type="match status" value="2"/>
</dbReference>
<evidence type="ECO:0000256" key="1">
    <source>
        <dbReference type="ARBA" id="ARBA00004496"/>
    </source>
</evidence>
<dbReference type="PANTHER" id="PTHR30053">
    <property type="entry name" value="ELONGATION FACTOR P"/>
    <property type="match status" value="1"/>
</dbReference>
<keyword evidence="6" id="KW-0648">Protein biosynthesis</keyword>
<dbReference type="SMART" id="SM01185">
    <property type="entry name" value="EFP"/>
    <property type="match status" value="1"/>
</dbReference>
<evidence type="ECO:0000256" key="6">
    <source>
        <dbReference type="ARBA" id="ARBA00022917"/>
    </source>
</evidence>
<dbReference type="NCBIfam" id="TIGR00038">
    <property type="entry name" value="efp"/>
    <property type="match status" value="1"/>
</dbReference>
<feature type="domain" description="Translation elongation factor P/YeiP central" evidence="8">
    <location>
        <begin position="54"/>
        <end position="105"/>
    </location>
</feature>
<proteinExistence type="inferred from homology"/>
<dbReference type="InterPro" id="IPR013852">
    <property type="entry name" value="Transl_elong_P/YeiP_CS"/>
</dbReference>
<dbReference type="Pfam" id="PF08207">
    <property type="entry name" value="EFP_N"/>
    <property type="match status" value="1"/>
</dbReference>
<evidence type="ECO:0000259" key="8">
    <source>
        <dbReference type="SMART" id="SM01185"/>
    </source>
</evidence>
<dbReference type="GO" id="GO:0043043">
    <property type="term" value="P:peptide biosynthetic process"/>
    <property type="evidence" value="ECO:0007669"/>
    <property type="project" value="InterPro"/>
</dbReference>
<feature type="domain" description="Elongation factor P C-terminal" evidence="7">
    <location>
        <begin position="113"/>
        <end position="169"/>
    </location>
</feature>
<organism evidence="9 10">
    <name type="scientific">Bathycoccus prasinos</name>
    <dbReference type="NCBI Taxonomy" id="41875"/>
    <lineage>
        <taxon>Eukaryota</taxon>
        <taxon>Viridiplantae</taxon>
        <taxon>Chlorophyta</taxon>
        <taxon>Mamiellophyceae</taxon>
        <taxon>Mamiellales</taxon>
        <taxon>Bathycoccaceae</taxon>
        <taxon>Bathycoccus</taxon>
    </lineage>
</organism>
<comment type="pathway">
    <text evidence="2">Protein biosynthesis; polypeptide chain elongation.</text>
</comment>
<comment type="subcellular location">
    <subcellularLocation>
        <location evidence="1">Cytoplasm</location>
    </subcellularLocation>
</comment>
<keyword evidence="5 9" id="KW-0251">Elongation factor</keyword>
<dbReference type="GO" id="GO:0003746">
    <property type="term" value="F:translation elongation factor activity"/>
    <property type="evidence" value="ECO:0007669"/>
    <property type="project" value="UniProtKB-KW"/>
</dbReference>
<dbReference type="FunFam" id="2.40.50.140:FF:000009">
    <property type="entry name" value="Elongation factor P"/>
    <property type="match status" value="1"/>
</dbReference>
<dbReference type="GeneID" id="19013823"/>
<accession>K8FF02</accession>
<dbReference type="InterPro" id="IPR014722">
    <property type="entry name" value="Rib_uL2_dom2"/>
</dbReference>
<evidence type="ECO:0000313" key="9">
    <source>
        <dbReference type="EMBL" id="CCO66716.1"/>
    </source>
</evidence>
<dbReference type="STRING" id="41875.K8FF02"/>
<evidence type="ECO:0000256" key="3">
    <source>
        <dbReference type="ARBA" id="ARBA00009479"/>
    </source>
</evidence>
<evidence type="ECO:0000313" key="10">
    <source>
        <dbReference type="Proteomes" id="UP000198341"/>
    </source>
</evidence>
<dbReference type="Gene3D" id="2.30.30.30">
    <property type="match status" value="1"/>
</dbReference>
<dbReference type="GO" id="GO:0005829">
    <property type="term" value="C:cytosol"/>
    <property type="evidence" value="ECO:0007669"/>
    <property type="project" value="UniProtKB-ARBA"/>
</dbReference>
<dbReference type="Pfam" id="PF01132">
    <property type="entry name" value="EFP"/>
    <property type="match status" value="1"/>
</dbReference>
<dbReference type="CDD" id="cd04470">
    <property type="entry name" value="S1_EF-P_repeat_1"/>
    <property type="match status" value="1"/>
</dbReference>
<evidence type="ECO:0000256" key="2">
    <source>
        <dbReference type="ARBA" id="ARBA00004815"/>
    </source>
</evidence>
<dbReference type="InterPro" id="IPR001059">
    <property type="entry name" value="Transl_elong_P/YeiP_cen"/>
</dbReference>
<dbReference type="Pfam" id="PF09285">
    <property type="entry name" value="Elong-fact-P_C"/>
    <property type="match status" value="1"/>
</dbReference>
<dbReference type="NCBIfam" id="NF001810">
    <property type="entry name" value="PRK00529.1"/>
    <property type="match status" value="1"/>
</dbReference>
<dbReference type="CDD" id="cd05794">
    <property type="entry name" value="S1_EF-P_repeat_2"/>
    <property type="match status" value="1"/>
</dbReference>
<evidence type="ECO:0000256" key="4">
    <source>
        <dbReference type="ARBA" id="ARBA00022490"/>
    </source>
</evidence>
<dbReference type="OrthoDB" id="7025426at2759"/>
<dbReference type="Proteomes" id="UP000198341">
    <property type="component" value="Chromosome 9"/>
</dbReference>
<dbReference type="KEGG" id="bpg:Bathy09g03160"/>
<dbReference type="eggNOG" id="ENOG502QSVF">
    <property type="taxonomic scope" value="Eukaryota"/>
</dbReference>
<dbReference type="PANTHER" id="PTHR30053:SF12">
    <property type="entry name" value="ELONGATION FACTOR P (EF-P) FAMILY PROTEIN"/>
    <property type="match status" value="1"/>
</dbReference>
<dbReference type="PIRSF" id="PIRSF005901">
    <property type="entry name" value="EF-P"/>
    <property type="match status" value="1"/>
</dbReference>
<keyword evidence="10" id="KW-1185">Reference proteome</keyword>
<dbReference type="InterPro" id="IPR012340">
    <property type="entry name" value="NA-bd_OB-fold"/>
</dbReference>
<dbReference type="PROSITE" id="PS01275">
    <property type="entry name" value="EFP"/>
    <property type="match status" value="1"/>
</dbReference>
<dbReference type="HAMAP" id="MF_00141">
    <property type="entry name" value="EF_P"/>
    <property type="match status" value="1"/>
</dbReference>
<protein>
    <submittedName>
        <fullName evidence="9">Elongation factor P</fullName>
    </submittedName>
</protein>
<dbReference type="UniPathway" id="UPA00345"/>
<dbReference type="SMART" id="SM00841">
    <property type="entry name" value="Elong-fact-P_C"/>
    <property type="match status" value="1"/>
</dbReference>
<comment type="similarity">
    <text evidence="3">Belongs to the elongation factor P family.</text>
</comment>
<keyword evidence="4" id="KW-0963">Cytoplasm</keyword>